<dbReference type="GO" id="GO:0006672">
    <property type="term" value="P:ceramide metabolic process"/>
    <property type="evidence" value="ECO:0007669"/>
    <property type="project" value="EnsemblFungi"/>
</dbReference>
<protein>
    <submittedName>
        <fullName evidence="3">Phospholipid:diacylglycerol acyltransferase-like protein</fullName>
    </submittedName>
</protein>
<organism evidence="3 4">
    <name type="scientific">Hapsidospora chrysogenum (strain ATCC 11550 / CBS 779.69 / DSM 880 / IAM 14645 / JCM 23072 / IMI 49137)</name>
    <name type="common">Acremonium chrysogenum</name>
    <dbReference type="NCBI Taxonomy" id="857340"/>
    <lineage>
        <taxon>Eukaryota</taxon>
        <taxon>Fungi</taxon>
        <taxon>Dikarya</taxon>
        <taxon>Ascomycota</taxon>
        <taxon>Pezizomycotina</taxon>
        <taxon>Sordariomycetes</taxon>
        <taxon>Hypocreomycetidae</taxon>
        <taxon>Hypocreales</taxon>
        <taxon>Bionectriaceae</taxon>
        <taxon>Hapsidospora</taxon>
    </lineage>
</organism>
<dbReference type="Gene3D" id="3.40.50.1820">
    <property type="entry name" value="alpha/beta hydrolase"/>
    <property type="match status" value="1"/>
</dbReference>
<evidence type="ECO:0000313" key="4">
    <source>
        <dbReference type="Proteomes" id="UP000029964"/>
    </source>
</evidence>
<dbReference type="GO" id="GO:0019432">
    <property type="term" value="P:triglyceride biosynthetic process"/>
    <property type="evidence" value="ECO:0007669"/>
    <property type="project" value="EnsemblFungi"/>
</dbReference>
<dbReference type="GO" id="GO:0097038">
    <property type="term" value="C:perinuclear endoplasmic reticulum"/>
    <property type="evidence" value="ECO:0007669"/>
    <property type="project" value="EnsemblFungi"/>
</dbReference>
<dbReference type="STRING" id="857340.A0A086T319"/>
<reference evidence="4" key="1">
    <citation type="journal article" date="2014" name="Genome Announc.">
        <title>Genome sequence and annotation of Acremonium chrysogenum, producer of the beta-lactam antibiotic cephalosporin C.</title>
        <authorList>
            <person name="Terfehr D."/>
            <person name="Dahlmann T.A."/>
            <person name="Specht T."/>
            <person name="Zadra I."/>
            <person name="Kuernsteiner H."/>
            <person name="Kueck U."/>
        </authorList>
    </citation>
    <scope>NUCLEOTIDE SEQUENCE [LARGE SCALE GENOMIC DNA]</scope>
    <source>
        <strain evidence="4">ATCC 11550 / CBS 779.69 / DSM 880 / IAM 14645 / JCM 23072 / IMI 49137</strain>
    </source>
</reference>
<proteinExistence type="predicted"/>
<keyword evidence="3" id="KW-0012">Acyltransferase</keyword>
<accession>A0A086T319</accession>
<dbReference type="AlphaFoldDB" id="A0A086T319"/>
<feature type="transmembrane region" description="Helical" evidence="2">
    <location>
        <begin position="47"/>
        <end position="66"/>
    </location>
</feature>
<evidence type="ECO:0000256" key="2">
    <source>
        <dbReference type="SAM" id="Phobius"/>
    </source>
</evidence>
<dbReference type="GO" id="GO:0032541">
    <property type="term" value="C:cortical endoplasmic reticulum"/>
    <property type="evidence" value="ECO:0007669"/>
    <property type="project" value="EnsemblFungi"/>
</dbReference>
<dbReference type="GO" id="GO:0046027">
    <property type="term" value="F:phospholipid:diacylglycerol acyltransferase activity"/>
    <property type="evidence" value="ECO:0007669"/>
    <property type="project" value="EnsemblFungi"/>
</dbReference>
<dbReference type="HOGENOM" id="CLU_016065_1_0_1"/>
<dbReference type="GO" id="GO:0005811">
    <property type="term" value="C:lipid droplet"/>
    <property type="evidence" value="ECO:0007669"/>
    <property type="project" value="EnsemblFungi"/>
</dbReference>
<dbReference type="GO" id="GO:0005637">
    <property type="term" value="C:nuclear inner membrane"/>
    <property type="evidence" value="ECO:0007669"/>
    <property type="project" value="EnsemblFungi"/>
</dbReference>
<feature type="region of interest" description="Disordered" evidence="1">
    <location>
        <begin position="1"/>
        <end position="38"/>
    </location>
</feature>
<sequence>MATTLRRRLPPDNRHVEVPHREDSAAEQSTSHVHIVERGPRKSKRRFTFIFLLGGLCGLLAAGFMASSNDLLEFPEFGELSVDSLLDVLPAGLVKDVKDLVQGERDITDAYDSFSVGLKVRAEGLDAHHPIVMVPGVISTGLESWGTANISRPYFRKRLWGSWTMMKALVLDKENWKQHIMLDRQTGLDPPLVKLRSAQGFDATDFFITGYWIWNKIFENLATIGYDPTTSYTAAYDWRLSYPNLEIRDRYFTRLKSHIETALVSEGRKVVLASHSMGSQVVFYFFHWVQSDLGGRGGQDWVETHIESWINISGCMLGAVKDVTAVLSGEMRDTAQLNAAAIYGLEKFLSKEERAELFRAMPGISSMLPMGGNAVWGDLNWAPDDQPGQNMSYGSFLNFRAGANWTTPATNLTIDDSLEFLFNSTEDWYHNQVKKAYSHGVAHTKAEVEANENDPSKWINPLETRLPLAPSLKIYCFYGVGKPTERSYYYRPPDQPSATSLKVMIDVGFTEGKVDHGVIMGEGDGTVNLLSSGYMCNKGWHMKRYNPAGTQVTVVEMQHEPERFNPRGGPKTADHVDILGRETLNEMILRVAAGKGDTIRDHVVSNIRDYAAKVKVYDDEEAADGSS</sequence>
<dbReference type="InterPro" id="IPR029058">
    <property type="entry name" value="AB_hydrolase_fold"/>
</dbReference>
<evidence type="ECO:0000313" key="3">
    <source>
        <dbReference type="EMBL" id="KFH43751.1"/>
    </source>
</evidence>
<dbReference type="SUPFAM" id="SSF53474">
    <property type="entry name" value="alpha/beta-Hydrolases"/>
    <property type="match status" value="1"/>
</dbReference>
<dbReference type="GO" id="GO:0140042">
    <property type="term" value="P:lipid droplet formation"/>
    <property type="evidence" value="ECO:0007669"/>
    <property type="project" value="EnsemblFungi"/>
</dbReference>
<gene>
    <name evidence="3" type="ORF">ACRE_054620</name>
</gene>
<keyword evidence="3" id="KW-0808">Transferase</keyword>
<dbReference type="OrthoDB" id="190846at2759"/>
<dbReference type="InterPro" id="IPR003386">
    <property type="entry name" value="LACT/PDAT_acylTrfase"/>
</dbReference>
<evidence type="ECO:0000256" key="1">
    <source>
        <dbReference type="SAM" id="MobiDB-lite"/>
    </source>
</evidence>
<dbReference type="EMBL" id="JPKY01000062">
    <property type="protein sequence ID" value="KFH43751.1"/>
    <property type="molecule type" value="Genomic_DNA"/>
</dbReference>
<name>A0A086T319_HAPC1</name>
<dbReference type="Pfam" id="PF02450">
    <property type="entry name" value="LCAT"/>
    <property type="match status" value="1"/>
</dbReference>
<dbReference type="GO" id="GO:0008374">
    <property type="term" value="F:O-acyltransferase activity"/>
    <property type="evidence" value="ECO:0007669"/>
    <property type="project" value="InterPro"/>
</dbReference>
<keyword evidence="2" id="KW-0472">Membrane</keyword>
<comment type="caution">
    <text evidence="3">The sequence shown here is derived from an EMBL/GenBank/DDBJ whole genome shotgun (WGS) entry which is preliminary data.</text>
</comment>
<dbReference type="PANTHER" id="PTHR11440">
    <property type="entry name" value="LECITHIN-CHOLESTEROL ACYLTRANSFERASE-RELATED"/>
    <property type="match status" value="1"/>
</dbReference>
<keyword evidence="4" id="KW-1185">Reference proteome</keyword>
<dbReference type="Proteomes" id="UP000029964">
    <property type="component" value="Unassembled WGS sequence"/>
</dbReference>
<keyword evidence="2" id="KW-1133">Transmembrane helix</keyword>
<feature type="compositionally biased region" description="Basic and acidic residues" evidence="1">
    <location>
        <begin position="9"/>
        <end position="24"/>
    </location>
</feature>
<keyword evidence="2" id="KW-0812">Transmembrane</keyword>
<dbReference type="GO" id="GO:0055091">
    <property type="term" value="P:phospholipid homeostasis"/>
    <property type="evidence" value="ECO:0007669"/>
    <property type="project" value="EnsemblFungi"/>
</dbReference>